<feature type="transmembrane region" description="Helical" evidence="6">
    <location>
        <begin position="48"/>
        <end position="71"/>
    </location>
</feature>
<dbReference type="OrthoDB" id="5417332at2"/>
<organism evidence="8 9">
    <name type="scientific">Sandaracinus amylolyticus</name>
    <dbReference type="NCBI Taxonomy" id="927083"/>
    <lineage>
        <taxon>Bacteria</taxon>
        <taxon>Pseudomonadati</taxon>
        <taxon>Myxococcota</taxon>
        <taxon>Polyangia</taxon>
        <taxon>Polyangiales</taxon>
        <taxon>Sandaracinaceae</taxon>
        <taxon>Sandaracinus</taxon>
    </lineage>
</organism>
<dbReference type="GO" id="GO:0016020">
    <property type="term" value="C:membrane"/>
    <property type="evidence" value="ECO:0007669"/>
    <property type="project" value="UniProtKB-SubCell"/>
</dbReference>
<feature type="transmembrane region" description="Helical" evidence="6">
    <location>
        <begin position="92"/>
        <end position="111"/>
    </location>
</feature>
<accession>A0A0F6YFZ1</accession>
<dbReference type="STRING" id="927083.DB32_000175"/>
<evidence type="ECO:0000256" key="1">
    <source>
        <dbReference type="ARBA" id="ARBA00004141"/>
    </source>
</evidence>
<feature type="transmembrane region" description="Helical" evidence="6">
    <location>
        <begin position="15"/>
        <end position="42"/>
    </location>
</feature>
<dbReference type="InterPro" id="IPR009915">
    <property type="entry name" value="NnrU_dom"/>
</dbReference>
<comment type="subcellular location">
    <subcellularLocation>
        <location evidence="1">Membrane</location>
        <topology evidence="1">Multi-pass membrane protein</topology>
    </subcellularLocation>
</comment>
<evidence type="ECO:0000256" key="6">
    <source>
        <dbReference type="SAM" id="Phobius"/>
    </source>
</evidence>
<dbReference type="EMBL" id="CP011125">
    <property type="protein sequence ID" value="AKF03026.1"/>
    <property type="molecule type" value="Genomic_DNA"/>
</dbReference>
<dbReference type="PANTHER" id="PTHR31040:SF1">
    <property type="entry name" value="NURIM"/>
    <property type="match status" value="1"/>
</dbReference>
<dbReference type="RefSeq" id="WP_053230506.1">
    <property type="nucleotide sequence ID" value="NZ_CP011125.1"/>
</dbReference>
<feature type="transmembrane region" description="Helical" evidence="6">
    <location>
        <begin position="123"/>
        <end position="144"/>
    </location>
</feature>
<evidence type="ECO:0000259" key="7">
    <source>
        <dbReference type="Pfam" id="PF07298"/>
    </source>
</evidence>
<dbReference type="Pfam" id="PF07298">
    <property type="entry name" value="NnrU"/>
    <property type="match status" value="1"/>
</dbReference>
<sequence>MEITSELAPERDRRFGAALFALASYGAFSICFTASLVFLAGWRAMPPTAALPAIVADVVLLLVFGLQHSVMARPAFKRAWTRIVPPRSERSVYVLASSIALGALVVLWQPIDVMVWDLRGAPRVVMHVAFALASLLVLASSFALDHFELFGLRQALAPLGWMRPSRDEFVERGAYRWVRHPLQASLLLVSWVTPSMSLDHLVYAIGMTAYVVIGTALEERDLVRALGDRYRAYQARVGRFFPRIGGGA</sequence>
<evidence type="ECO:0000256" key="5">
    <source>
        <dbReference type="ARBA" id="ARBA00023136"/>
    </source>
</evidence>
<evidence type="ECO:0000256" key="3">
    <source>
        <dbReference type="ARBA" id="ARBA00022692"/>
    </source>
</evidence>
<reference evidence="8 9" key="1">
    <citation type="submission" date="2015-03" db="EMBL/GenBank/DDBJ databases">
        <title>Genome assembly of Sandaracinus amylolyticus DSM 53668.</title>
        <authorList>
            <person name="Sharma G."/>
            <person name="Subramanian S."/>
        </authorList>
    </citation>
    <scope>NUCLEOTIDE SEQUENCE [LARGE SCALE GENOMIC DNA]</scope>
    <source>
        <strain evidence="8 9">DSM 53668</strain>
    </source>
</reference>
<evidence type="ECO:0000256" key="4">
    <source>
        <dbReference type="ARBA" id="ARBA00022989"/>
    </source>
</evidence>
<dbReference type="AlphaFoldDB" id="A0A0F6YFZ1"/>
<protein>
    <submittedName>
        <fullName evidence="8">Putative INTEGRAL MEMBRANE PROTEIN</fullName>
    </submittedName>
</protein>
<keyword evidence="4 6" id="KW-1133">Transmembrane helix</keyword>
<gene>
    <name evidence="8" type="ORF">DB32_000175</name>
</gene>
<comment type="similarity">
    <text evidence="2">Belongs to the nurim family.</text>
</comment>
<proteinExistence type="inferred from homology"/>
<keyword evidence="5 6" id="KW-0472">Membrane</keyword>
<keyword evidence="9" id="KW-1185">Reference proteome</keyword>
<keyword evidence="3 6" id="KW-0812">Transmembrane</keyword>
<dbReference type="Gene3D" id="1.20.120.1630">
    <property type="match status" value="1"/>
</dbReference>
<evidence type="ECO:0000313" key="8">
    <source>
        <dbReference type="EMBL" id="AKF03026.1"/>
    </source>
</evidence>
<dbReference type="Proteomes" id="UP000034883">
    <property type="component" value="Chromosome"/>
</dbReference>
<feature type="domain" description="NnrU" evidence="7">
    <location>
        <begin position="59"/>
        <end position="221"/>
    </location>
</feature>
<name>A0A0F6YFZ1_9BACT</name>
<evidence type="ECO:0000256" key="2">
    <source>
        <dbReference type="ARBA" id="ARBA00010631"/>
    </source>
</evidence>
<dbReference type="KEGG" id="samy:DB32_000175"/>
<dbReference type="InterPro" id="IPR033580">
    <property type="entry name" value="Nurim-like"/>
</dbReference>
<evidence type="ECO:0000313" key="9">
    <source>
        <dbReference type="Proteomes" id="UP000034883"/>
    </source>
</evidence>
<dbReference type="PANTHER" id="PTHR31040">
    <property type="entry name" value="NURIM"/>
    <property type="match status" value="1"/>
</dbReference>